<dbReference type="RefSeq" id="WP_046955349.1">
    <property type="nucleotide sequence ID" value="NZ_LCYI01000022.1"/>
</dbReference>
<organism evidence="1 2">
    <name type="scientific">Bacillus cereus</name>
    <dbReference type="NCBI Taxonomy" id="1396"/>
    <lineage>
        <taxon>Bacteria</taxon>
        <taxon>Bacillati</taxon>
        <taxon>Bacillota</taxon>
        <taxon>Bacilli</taxon>
        <taxon>Bacillales</taxon>
        <taxon>Bacillaceae</taxon>
        <taxon>Bacillus</taxon>
        <taxon>Bacillus cereus group</taxon>
    </lineage>
</organism>
<gene>
    <name evidence="1" type="ORF">B4077_3541</name>
</gene>
<comment type="caution">
    <text evidence="1">The sequence shown here is derived from an EMBL/GenBank/DDBJ whole genome shotgun (WGS) entry which is preliminary data.</text>
</comment>
<dbReference type="AlphaFoldDB" id="A0A0G8EYZ9"/>
<protein>
    <recommendedName>
        <fullName evidence="3">Phosphoribosylaminoimidazole synthetase</fullName>
    </recommendedName>
</protein>
<evidence type="ECO:0008006" key="3">
    <source>
        <dbReference type="Google" id="ProtNLM"/>
    </source>
</evidence>
<proteinExistence type="predicted"/>
<accession>A0A0G8EYZ9</accession>
<name>A0A0G8EYZ9_BACCE</name>
<evidence type="ECO:0000313" key="1">
    <source>
        <dbReference type="EMBL" id="KLA29481.1"/>
    </source>
</evidence>
<evidence type="ECO:0000313" key="2">
    <source>
        <dbReference type="Proteomes" id="UP000035214"/>
    </source>
</evidence>
<dbReference type="EMBL" id="LCYI01000022">
    <property type="protein sequence ID" value="KLA29481.1"/>
    <property type="molecule type" value="Genomic_DNA"/>
</dbReference>
<dbReference type="Proteomes" id="UP000035214">
    <property type="component" value="Unassembled WGS sequence"/>
</dbReference>
<dbReference type="PATRIC" id="fig|1396.428.peg.4641"/>
<sequence length="135" mass="15858">MKVMCIKNSGDTFSEVLLKQGYNRDSIINLETNKEYVVYGISSLDGELEYLILGESENLPLWYPAELFEVSNPLQPLEWYFADYKKSKATTIEYMWGYKELALNDRHALGLIERENEDIEIFLKRKAEIDEFEEL</sequence>
<reference evidence="1 2" key="1">
    <citation type="submission" date="2015-04" db="EMBL/GenBank/DDBJ databases">
        <title>Draft Genome Sequences of Eight Spore-Forming Food Isolates of Bacillus cereus Genome sequencing.</title>
        <authorList>
            <person name="Krawcyk A.O."/>
            <person name="de Jong A."/>
            <person name="Eijlander R.T."/>
            <person name="Berendsen E.M."/>
            <person name="Holsappel S."/>
            <person name="Wells-Bennik M."/>
            <person name="Kuipers O.P."/>
        </authorList>
    </citation>
    <scope>NUCLEOTIDE SEQUENCE [LARGE SCALE GENOMIC DNA]</scope>
    <source>
        <strain evidence="1 2">B4077</strain>
    </source>
</reference>